<evidence type="ECO:0000313" key="3">
    <source>
        <dbReference type="Proteomes" id="UP000261285"/>
    </source>
</evidence>
<dbReference type="EMBL" id="QSVN01000009">
    <property type="protein sequence ID" value="RGO31940.1"/>
    <property type="molecule type" value="Genomic_DNA"/>
</dbReference>
<proteinExistence type="predicted"/>
<protein>
    <submittedName>
        <fullName evidence="2">Uncharacterized protein</fullName>
    </submittedName>
</protein>
<keyword evidence="1" id="KW-1133">Transmembrane helix</keyword>
<dbReference type="AlphaFoldDB" id="A0A3E5GBH3"/>
<feature type="transmembrane region" description="Helical" evidence="1">
    <location>
        <begin position="12"/>
        <end position="29"/>
    </location>
</feature>
<gene>
    <name evidence="2" type="ORF">DXB16_09510</name>
</gene>
<dbReference type="Proteomes" id="UP000261285">
    <property type="component" value="Unassembled WGS sequence"/>
</dbReference>
<name>A0A3E5GBH3_9FIRM</name>
<keyword evidence="1" id="KW-0472">Membrane</keyword>
<sequence length="101" mass="12518">MRSKEKITKEIVLIRYYNVLFYLFFEIGIDDFKKQCLVSWVASAEGMRMKQIKEWCYFQHISFKTKFIYRKDFPFRANLWNLYSYGRFKIGLMHRKIICLF</sequence>
<evidence type="ECO:0000256" key="1">
    <source>
        <dbReference type="SAM" id="Phobius"/>
    </source>
</evidence>
<reference evidence="2 3" key="1">
    <citation type="submission" date="2018-08" db="EMBL/GenBank/DDBJ databases">
        <title>A genome reference for cultivated species of the human gut microbiota.</title>
        <authorList>
            <person name="Zou Y."/>
            <person name="Xue W."/>
            <person name="Luo G."/>
        </authorList>
    </citation>
    <scope>NUCLEOTIDE SEQUENCE [LARGE SCALE GENOMIC DNA]</scope>
    <source>
        <strain evidence="2 3">OM02-16</strain>
    </source>
</reference>
<accession>A0A3E5GBH3</accession>
<comment type="caution">
    <text evidence="2">The sequence shown here is derived from an EMBL/GenBank/DDBJ whole genome shotgun (WGS) entry which is preliminary data.</text>
</comment>
<keyword evidence="1" id="KW-0812">Transmembrane</keyword>
<organism evidence="2 3">
    <name type="scientific">Dorea longicatena</name>
    <dbReference type="NCBI Taxonomy" id="88431"/>
    <lineage>
        <taxon>Bacteria</taxon>
        <taxon>Bacillati</taxon>
        <taxon>Bacillota</taxon>
        <taxon>Clostridia</taxon>
        <taxon>Lachnospirales</taxon>
        <taxon>Lachnospiraceae</taxon>
        <taxon>Dorea</taxon>
    </lineage>
</organism>
<dbReference type="RefSeq" id="WP_117598151.1">
    <property type="nucleotide sequence ID" value="NZ_CABMEZ010000009.1"/>
</dbReference>
<evidence type="ECO:0000313" key="2">
    <source>
        <dbReference type="EMBL" id="RGO31940.1"/>
    </source>
</evidence>